<dbReference type="GO" id="GO:0016757">
    <property type="term" value="F:glycosyltransferase activity"/>
    <property type="evidence" value="ECO:0007669"/>
    <property type="project" value="UniProtKB-KW"/>
</dbReference>
<feature type="region of interest" description="Disordered" evidence="3">
    <location>
        <begin position="16"/>
        <end position="48"/>
    </location>
</feature>
<organism evidence="5 6">
    <name type="scientific">Phanerochaete sordida</name>
    <dbReference type="NCBI Taxonomy" id="48140"/>
    <lineage>
        <taxon>Eukaryota</taxon>
        <taxon>Fungi</taxon>
        <taxon>Dikarya</taxon>
        <taxon>Basidiomycota</taxon>
        <taxon>Agaricomycotina</taxon>
        <taxon>Agaricomycetes</taxon>
        <taxon>Polyporales</taxon>
        <taxon>Phanerochaetaceae</taxon>
        <taxon>Phanerochaete</taxon>
    </lineage>
</organism>
<dbReference type="AlphaFoldDB" id="A0A9P3LPF8"/>
<feature type="compositionally biased region" description="Basic residues" evidence="3">
    <location>
        <begin position="24"/>
        <end position="36"/>
    </location>
</feature>
<protein>
    <recommendedName>
        <fullName evidence="4">Glycosyl transferase family 3 domain-containing protein</fullName>
    </recommendedName>
</protein>
<dbReference type="InterPro" id="IPR000312">
    <property type="entry name" value="Glycosyl_Trfase_fam3"/>
</dbReference>
<dbReference type="OrthoDB" id="3419011at2759"/>
<proteinExistence type="predicted"/>
<dbReference type="InterPro" id="IPR035902">
    <property type="entry name" value="Nuc_phospho_transferase"/>
</dbReference>
<accession>A0A9P3LPF8</accession>
<gene>
    <name evidence="5" type="ORF">PsYK624_169590</name>
</gene>
<dbReference type="SUPFAM" id="SSF52418">
    <property type="entry name" value="Nucleoside phosphorylase/phosphoribosyltransferase catalytic domain"/>
    <property type="match status" value="1"/>
</dbReference>
<name>A0A9P3LPF8_9APHY</name>
<evidence type="ECO:0000256" key="2">
    <source>
        <dbReference type="ARBA" id="ARBA00022679"/>
    </source>
</evidence>
<sequence>MLLEAAASRDACVPQRAAASLHRSGPRAHGQRRAGRWPRAANPLAKRGIARPGAGARVIKYGSRASPSSSGPVDLLQSLGCIFTAHTLGTPIPIARVPFTFILGPHYHPALAMIAP</sequence>
<evidence type="ECO:0000256" key="1">
    <source>
        <dbReference type="ARBA" id="ARBA00022676"/>
    </source>
</evidence>
<evidence type="ECO:0000313" key="5">
    <source>
        <dbReference type="EMBL" id="GJF00663.1"/>
    </source>
</evidence>
<dbReference type="Gene3D" id="3.40.1030.10">
    <property type="entry name" value="Nucleoside phosphorylase/phosphoribosyltransferase catalytic domain"/>
    <property type="match status" value="1"/>
</dbReference>
<evidence type="ECO:0000313" key="6">
    <source>
        <dbReference type="Proteomes" id="UP000703269"/>
    </source>
</evidence>
<dbReference type="Pfam" id="PF00591">
    <property type="entry name" value="Glycos_transf_3"/>
    <property type="match status" value="1"/>
</dbReference>
<dbReference type="EMBL" id="BPQB01000180">
    <property type="protein sequence ID" value="GJF00663.1"/>
    <property type="molecule type" value="Genomic_DNA"/>
</dbReference>
<comment type="caution">
    <text evidence="5">The sequence shown here is derived from an EMBL/GenBank/DDBJ whole genome shotgun (WGS) entry which is preliminary data.</text>
</comment>
<keyword evidence="1" id="KW-0328">Glycosyltransferase</keyword>
<feature type="domain" description="Glycosyl transferase family 3" evidence="4">
    <location>
        <begin position="53"/>
        <end position="115"/>
    </location>
</feature>
<dbReference type="Proteomes" id="UP000703269">
    <property type="component" value="Unassembled WGS sequence"/>
</dbReference>
<reference evidence="5 6" key="1">
    <citation type="submission" date="2021-08" db="EMBL/GenBank/DDBJ databases">
        <title>Draft Genome Sequence of Phanerochaete sordida strain YK-624.</title>
        <authorList>
            <person name="Mori T."/>
            <person name="Dohra H."/>
            <person name="Suzuki T."/>
            <person name="Kawagishi H."/>
            <person name="Hirai H."/>
        </authorList>
    </citation>
    <scope>NUCLEOTIDE SEQUENCE [LARGE SCALE GENOMIC DNA]</scope>
    <source>
        <strain evidence="5 6">YK-624</strain>
    </source>
</reference>
<evidence type="ECO:0000256" key="3">
    <source>
        <dbReference type="SAM" id="MobiDB-lite"/>
    </source>
</evidence>
<evidence type="ECO:0000259" key="4">
    <source>
        <dbReference type="Pfam" id="PF00591"/>
    </source>
</evidence>
<keyword evidence="2" id="KW-0808">Transferase</keyword>
<keyword evidence="6" id="KW-1185">Reference proteome</keyword>